<gene>
    <name evidence="2" type="ORF">IMSAGC001_01651</name>
</gene>
<evidence type="ECO:0000256" key="1">
    <source>
        <dbReference type="SAM" id="Phobius"/>
    </source>
</evidence>
<organism evidence="2 3">
    <name type="scientific">Bacteroides acidifaciens</name>
    <dbReference type="NCBI Taxonomy" id="85831"/>
    <lineage>
        <taxon>Bacteria</taxon>
        <taxon>Pseudomonadati</taxon>
        <taxon>Bacteroidota</taxon>
        <taxon>Bacteroidia</taxon>
        <taxon>Bacteroidales</taxon>
        <taxon>Bacteroidaceae</taxon>
        <taxon>Bacteroides</taxon>
    </lineage>
</organism>
<proteinExistence type="predicted"/>
<keyword evidence="1" id="KW-1133">Transmembrane helix</keyword>
<evidence type="ECO:0000313" key="2">
    <source>
        <dbReference type="EMBL" id="GFH86244.1"/>
    </source>
</evidence>
<dbReference type="AlphaFoldDB" id="A0A7J0A1K4"/>
<keyword evidence="1" id="KW-0812">Transmembrane</keyword>
<keyword evidence="1" id="KW-0472">Membrane</keyword>
<reference evidence="2 3" key="1">
    <citation type="journal article" date="2020" name="Microbiome">
        <title>Single-cell genomics of uncultured bacteria reveals dietary fiber responders in the mouse gut microbiota.</title>
        <authorList>
            <person name="Chijiiwa R."/>
            <person name="Hosokawa M."/>
            <person name="Kogawa M."/>
            <person name="Nishikawa Y."/>
            <person name="Ide K."/>
            <person name="Sakanashi C."/>
            <person name="Takahashi K."/>
            <person name="Takeyama H."/>
        </authorList>
    </citation>
    <scope>NUCLEOTIDE SEQUENCE [LARGE SCALE GENOMIC DNA]</scope>
    <source>
        <strain evidence="2">IMSAGC_001</strain>
    </source>
</reference>
<feature type="transmembrane region" description="Helical" evidence="1">
    <location>
        <begin position="7"/>
        <end position="24"/>
    </location>
</feature>
<protein>
    <submittedName>
        <fullName evidence="2">Uncharacterized protein</fullName>
    </submittedName>
</protein>
<dbReference type="Proteomes" id="UP000491181">
    <property type="component" value="Unassembled WGS sequence"/>
</dbReference>
<comment type="caution">
    <text evidence="2">The sequence shown here is derived from an EMBL/GenBank/DDBJ whole genome shotgun (WGS) entry which is preliminary data.</text>
</comment>
<accession>A0A7J0A1K4</accession>
<evidence type="ECO:0000313" key="3">
    <source>
        <dbReference type="Proteomes" id="UP000491181"/>
    </source>
</evidence>
<sequence length="33" mass="3962">MFSRAKVIYLSFFSIFTTEIIVKIDEFTKIPEF</sequence>
<name>A0A7J0A1K4_9BACE</name>
<dbReference type="EMBL" id="BLLS01000033">
    <property type="protein sequence ID" value="GFH86244.1"/>
    <property type="molecule type" value="Genomic_DNA"/>
</dbReference>